<keyword evidence="2" id="KW-0315">Glutamine amidotransferase</keyword>
<organism evidence="2 3">
    <name type="scientific">Autumnicola patrickiae</name>
    <dbReference type="NCBI Taxonomy" id="3075591"/>
    <lineage>
        <taxon>Bacteria</taxon>
        <taxon>Pseudomonadati</taxon>
        <taxon>Bacteroidota</taxon>
        <taxon>Flavobacteriia</taxon>
        <taxon>Flavobacteriales</taxon>
        <taxon>Flavobacteriaceae</taxon>
        <taxon>Autumnicola</taxon>
    </lineage>
</organism>
<reference evidence="2 3" key="1">
    <citation type="submission" date="2023-09" db="EMBL/GenBank/DDBJ databases">
        <authorList>
            <person name="Rey-Velasco X."/>
        </authorList>
    </citation>
    <scope>NUCLEOTIDE SEQUENCE [LARGE SCALE GENOMIC DNA]</scope>
    <source>
        <strain evidence="2 3">F188</strain>
    </source>
</reference>
<proteinExistence type="predicted"/>
<evidence type="ECO:0000313" key="2">
    <source>
        <dbReference type="EMBL" id="MDT0690980.1"/>
    </source>
</evidence>
<gene>
    <name evidence="2" type="ORF">RM549_14380</name>
</gene>
<evidence type="ECO:0000313" key="3">
    <source>
        <dbReference type="Proteomes" id="UP001261624"/>
    </source>
</evidence>
<dbReference type="SUPFAM" id="SSF52317">
    <property type="entry name" value="Class I glutamine amidotransferase-like"/>
    <property type="match status" value="1"/>
</dbReference>
<dbReference type="PROSITE" id="PS51273">
    <property type="entry name" value="GATASE_TYPE_1"/>
    <property type="match status" value="1"/>
</dbReference>
<keyword evidence="2" id="KW-0378">Hydrolase</keyword>
<dbReference type="PANTHER" id="PTHR42695">
    <property type="entry name" value="GLUTAMINE AMIDOTRANSFERASE YLR126C-RELATED"/>
    <property type="match status" value="1"/>
</dbReference>
<name>A0ABU3E4R4_9FLAO</name>
<dbReference type="InterPro" id="IPR017926">
    <property type="entry name" value="GATASE"/>
</dbReference>
<feature type="domain" description="Glutamine amidotransferase" evidence="1">
    <location>
        <begin position="47"/>
        <end position="195"/>
    </location>
</feature>
<sequence length="239" mass="27502">MTDKKFLKIHCFQHADFEDLGCIKDWCIQNGHRINYTRFFEDENLPAPEDYDWLIIMGGPMSIFDDENYSWLKAEKAAIKEAIRQNKTVLGICLGSQLIADVLGARVYKNPEKEIGWFNISLTEEGKKEPVFSGMNEKMKVFHWHGDTFELPEGAKNLAFSEACNNQAFLYNRNVLGLQFHFEVTEESLREMLRNGKEELTAGKFIQSESEILTQKESIKSNNTMMFHILNSLASDEGV</sequence>
<dbReference type="Proteomes" id="UP001261624">
    <property type="component" value="Unassembled WGS sequence"/>
</dbReference>
<accession>A0ABU3E4R4</accession>
<evidence type="ECO:0000259" key="1">
    <source>
        <dbReference type="Pfam" id="PF00117"/>
    </source>
</evidence>
<dbReference type="InterPro" id="IPR029062">
    <property type="entry name" value="Class_I_gatase-like"/>
</dbReference>
<dbReference type="Pfam" id="PF00117">
    <property type="entry name" value="GATase"/>
    <property type="match status" value="1"/>
</dbReference>
<keyword evidence="3" id="KW-1185">Reference proteome</keyword>
<dbReference type="RefSeq" id="WP_311686036.1">
    <property type="nucleotide sequence ID" value="NZ_JAVRHM010000017.1"/>
</dbReference>
<dbReference type="PANTHER" id="PTHR42695:SF5">
    <property type="entry name" value="GLUTAMINE AMIDOTRANSFERASE YLR126C-RELATED"/>
    <property type="match status" value="1"/>
</dbReference>
<dbReference type="GO" id="GO:0016787">
    <property type="term" value="F:hydrolase activity"/>
    <property type="evidence" value="ECO:0007669"/>
    <property type="project" value="UniProtKB-KW"/>
</dbReference>
<dbReference type="CDD" id="cd01741">
    <property type="entry name" value="GATase1_1"/>
    <property type="match status" value="1"/>
</dbReference>
<dbReference type="EC" id="3.4.-.-" evidence="2"/>
<dbReference type="InterPro" id="IPR044992">
    <property type="entry name" value="ChyE-like"/>
</dbReference>
<comment type="caution">
    <text evidence="2">The sequence shown here is derived from an EMBL/GenBank/DDBJ whole genome shotgun (WGS) entry which is preliminary data.</text>
</comment>
<protein>
    <submittedName>
        <fullName evidence="2">Type 1 glutamine amidotransferase</fullName>
        <ecNumber evidence="2">3.4.-.-</ecNumber>
    </submittedName>
</protein>
<dbReference type="Gene3D" id="3.40.50.880">
    <property type="match status" value="1"/>
</dbReference>
<dbReference type="EMBL" id="JAVRHM010000017">
    <property type="protein sequence ID" value="MDT0690980.1"/>
    <property type="molecule type" value="Genomic_DNA"/>
</dbReference>